<accession>A0A8J6MBY0</accession>
<comment type="caution">
    <text evidence="1">The sequence shown here is derived from an EMBL/GenBank/DDBJ whole genome shotgun (WGS) entry which is preliminary data.</text>
</comment>
<dbReference type="EMBL" id="JACOPO010000001">
    <property type="protein sequence ID" value="MBC5721251.1"/>
    <property type="molecule type" value="Genomic_DNA"/>
</dbReference>
<evidence type="ECO:0000313" key="2">
    <source>
        <dbReference type="Proteomes" id="UP000628736"/>
    </source>
</evidence>
<organism evidence="1 2">
    <name type="scientific">Flintibacter hominis</name>
    <dbReference type="NCBI Taxonomy" id="2763048"/>
    <lineage>
        <taxon>Bacteria</taxon>
        <taxon>Bacillati</taxon>
        <taxon>Bacillota</taxon>
        <taxon>Clostridia</taxon>
        <taxon>Eubacteriales</taxon>
        <taxon>Flintibacter</taxon>
    </lineage>
</organism>
<sequence>MLKVLCGSDGWYHSRAARDDRAGAFPLQEVTSGKLSRFACSRLAGLAAYGCLPPARLR</sequence>
<keyword evidence="2" id="KW-1185">Reference proteome</keyword>
<evidence type="ECO:0000313" key="1">
    <source>
        <dbReference type="EMBL" id="MBC5721251.1"/>
    </source>
</evidence>
<gene>
    <name evidence="1" type="ORF">H8S11_00200</name>
</gene>
<name>A0A8J6MBY0_9FIRM</name>
<reference evidence="1" key="1">
    <citation type="submission" date="2020-08" db="EMBL/GenBank/DDBJ databases">
        <title>Genome public.</title>
        <authorList>
            <person name="Liu C."/>
            <person name="Sun Q."/>
        </authorList>
    </citation>
    <scope>NUCLEOTIDE SEQUENCE</scope>
    <source>
        <strain evidence="1">NSJ-23</strain>
    </source>
</reference>
<protein>
    <submittedName>
        <fullName evidence="1">Uncharacterized protein</fullName>
    </submittedName>
</protein>
<dbReference type="Proteomes" id="UP000628736">
    <property type="component" value="Unassembled WGS sequence"/>
</dbReference>
<dbReference type="AlphaFoldDB" id="A0A8J6MBY0"/>
<dbReference type="RefSeq" id="WP_186851791.1">
    <property type="nucleotide sequence ID" value="NZ_JACOPO010000001.1"/>
</dbReference>
<proteinExistence type="predicted"/>